<feature type="transmembrane region" description="Helical" evidence="1">
    <location>
        <begin position="85"/>
        <end position="105"/>
    </location>
</feature>
<keyword evidence="1" id="KW-1133">Transmembrane helix</keyword>
<feature type="transmembrane region" description="Helical" evidence="1">
    <location>
        <begin position="163"/>
        <end position="185"/>
    </location>
</feature>
<keyword evidence="1" id="KW-0812">Transmembrane</keyword>
<keyword evidence="1" id="KW-0472">Membrane</keyword>
<proteinExistence type="predicted"/>
<feature type="transmembrane region" description="Helical" evidence="1">
    <location>
        <begin position="283"/>
        <end position="308"/>
    </location>
</feature>
<evidence type="ECO:0000313" key="3">
    <source>
        <dbReference type="Proteomes" id="UP000827284"/>
    </source>
</evidence>
<reference evidence="2" key="2">
    <citation type="journal article" date="2022" name="Microbiol. Resour. Announc.">
        <title>Whole-Genome Sequence of Entomortierella parvispora E1425, a Mucoromycotan Fungus Associated with Burkholderiaceae-Related Endosymbiotic Bacteria.</title>
        <authorList>
            <person name="Herlambang A."/>
            <person name="Guo Y."/>
            <person name="Takashima Y."/>
            <person name="Narisawa K."/>
            <person name="Ohta H."/>
            <person name="Nishizawa T."/>
        </authorList>
    </citation>
    <scope>NUCLEOTIDE SEQUENCE</scope>
    <source>
        <strain evidence="2">E1425</strain>
    </source>
</reference>
<dbReference type="Proteomes" id="UP000827284">
    <property type="component" value="Unassembled WGS sequence"/>
</dbReference>
<feature type="transmembrane region" description="Helical" evidence="1">
    <location>
        <begin position="253"/>
        <end position="271"/>
    </location>
</feature>
<dbReference type="OrthoDB" id="2418095at2759"/>
<accession>A0A9P3HKI7</accession>
<keyword evidence="3" id="KW-1185">Reference proteome</keyword>
<sequence>MDVADGPVECDWRVDITSCGDGRERTIVQAVLIIWRHSPKTNRVLLCPLNCRLARVWDVRSLSIFLVIIDAFPNSTIVQELISEIAVCCSFPCWACFVIGVWYATPKLSVPGDNMKIRVPRPQVMNSVFAYLLFGPFLLDLPSVISSGTFLSRRQYTKTNISIATHFITLAVVISVAMIIFWLTLDQLAKAIAEYTVPSNMTLVHVGVTPAALDGSGGQTFTLSPLPESEKEEQIWDTSLAKVRLRLISIRNAGTLMLCFYITIYLIYGIARPMIHEHIVWNIFFCVCFNLDPGTPTIFAYFIFSILYHVHQGPPQLPEVYSLGPDTSSVSRPPAMYMPPSRPTRPRSDSYLYDLHRPATHHTFGAGVRSSSLWPPSPAHYSSGTASLDLTAIDSTGPEMKEIESPYHSAGDPHTLLEALALSPTRSSTNTLRS</sequence>
<name>A0A9P3HKI7_9FUNG</name>
<dbReference type="AlphaFoldDB" id="A0A9P3HKI7"/>
<gene>
    <name evidence="2" type="ORF">EMPS_10286</name>
</gene>
<protein>
    <submittedName>
        <fullName evidence="2">Uncharacterized protein</fullName>
    </submittedName>
</protein>
<dbReference type="EMBL" id="BQFW01000014">
    <property type="protein sequence ID" value="GJJ77927.1"/>
    <property type="molecule type" value="Genomic_DNA"/>
</dbReference>
<reference evidence="2" key="1">
    <citation type="submission" date="2021-11" db="EMBL/GenBank/DDBJ databases">
        <authorList>
            <person name="Herlambang A."/>
            <person name="Guo Y."/>
            <person name="Takashima Y."/>
            <person name="Nishizawa T."/>
        </authorList>
    </citation>
    <scope>NUCLEOTIDE SEQUENCE</scope>
    <source>
        <strain evidence="2">E1425</strain>
    </source>
</reference>
<feature type="transmembrane region" description="Helical" evidence="1">
    <location>
        <begin position="128"/>
        <end position="151"/>
    </location>
</feature>
<evidence type="ECO:0000256" key="1">
    <source>
        <dbReference type="SAM" id="Phobius"/>
    </source>
</evidence>
<evidence type="ECO:0000313" key="2">
    <source>
        <dbReference type="EMBL" id="GJJ77927.1"/>
    </source>
</evidence>
<organism evidence="2 3">
    <name type="scientific">Entomortierella parvispora</name>
    <dbReference type="NCBI Taxonomy" id="205924"/>
    <lineage>
        <taxon>Eukaryota</taxon>
        <taxon>Fungi</taxon>
        <taxon>Fungi incertae sedis</taxon>
        <taxon>Mucoromycota</taxon>
        <taxon>Mortierellomycotina</taxon>
        <taxon>Mortierellomycetes</taxon>
        <taxon>Mortierellales</taxon>
        <taxon>Mortierellaceae</taxon>
        <taxon>Entomortierella</taxon>
    </lineage>
</organism>
<comment type="caution">
    <text evidence="2">The sequence shown here is derived from an EMBL/GenBank/DDBJ whole genome shotgun (WGS) entry which is preliminary data.</text>
</comment>